<accession>A0A9X9QY01</accession>
<organism evidence="1 2">
    <name type="scientific">Neisseria subflava</name>
    <dbReference type="NCBI Taxonomy" id="28449"/>
    <lineage>
        <taxon>Bacteria</taxon>
        <taxon>Pseudomonadati</taxon>
        <taxon>Pseudomonadota</taxon>
        <taxon>Betaproteobacteria</taxon>
        <taxon>Neisseriales</taxon>
        <taxon>Neisseriaceae</taxon>
        <taxon>Neisseria</taxon>
    </lineage>
</organism>
<dbReference type="RefSeq" id="WP_204788363.1">
    <property type="nucleotide sequence ID" value="NZ_CABFLZ010000022.1"/>
</dbReference>
<sequence>MNNEILKEGKFDCDVYSFEDYQDVYSLFDFIGCFDNGNWYEPPVNLYDVERLLTKGLHHACALLAKLNILKVTFKPTEFLSRSEFEKVFATNEVKPLQQSFIDVNERIGLKVFDFDSYQVEEPTPK</sequence>
<dbReference type="Proteomes" id="UP000626795">
    <property type="component" value="Unassembled WGS sequence"/>
</dbReference>
<protein>
    <submittedName>
        <fullName evidence="1">Uncharacterized protein</fullName>
    </submittedName>
</protein>
<gene>
    <name evidence="1" type="ORF">ONOEEDHL_00396</name>
</gene>
<evidence type="ECO:0000313" key="2">
    <source>
        <dbReference type="Proteomes" id="UP000626795"/>
    </source>
</evidence>
<comment type="caution">
    <text evidence="1">The sequence shown here is derived from an EMBL/GenBank/DDBJ whole genome shotgun (WGS) entry which is preliminary data.</text>
</comment>
<keyword evidence="2" id="KW-1185">Reference proteome</keyword>
<name>A0A9X9QY01_NEISU</name>
<reference evidence="1" key="1">
    <citation type="submission" date="2019-05" db="EMBL/GenBank/DDBJ databases">
        <authorList>
            <person name="Hibberd M."/>
        </authorList>
    </citation>
    <scope>NUCLEOTIDE SEQUENCE</scope>
    <source>
        <strain evidence="1">Neisseria_subflava_BgEED23</strain>
    </source>
</reference>
<evidence type="ECO:0000313" key="1">
    <source>
        <dbReference type="EMBL" id="VTY06108.1"/>
    </source>
</evidence>
<dbReference type="EMBL" id="CABFLZ010000022">
    <property type="protein sequence ID" value="VTY06108.1"/>
    <property type="molecule type" value="Genomic_DNA"/>
</dbReference>
<dbReference type="AlphaFoldDB" id="A0A9X9QY01"/>
<proteinExistence type="predicted"/>